<evidence type="ECO:0000313" key="2">
    <source>
        <dbReference type="EMBL" id="EDN78447.1"/>
    </source>
</evidence>
<feature type="domain" description="Polymerase/histidinol phosphatase N-terminal" evidence="1">
    <location>
        <begin position="12"/>
        <end position="82"/>
    </location>
</feature>
<dbReference type="CDD" id="cd07432">
    <property type="entry name" value="PHP_HisPPase"/>
    <property type="match status" value="1"/>
</dbReference>
<dbReference type="SMART" id="SM00481">
    <property type="entry name" value="POLIIIAc"/>
    <property type="match status" value="1"/>
</dbReference>
<dbReference type="GO" id="GO:0035312">
    <property type="term" value="F:5'-3' DNA exonuclease activity"/>
    <property type="evidence" value="ECO:0007669"/>
    <property type="project" value="TreeGrafter"/>
</dbReference>
<dbReference type="InterPro" id="IPR016195">
    <property type="entry name" value="Pol/histidinol_Pase-like"/>
</dbReference>
<dbReference type="eggNOG" id="COG0613">
    <property type="taxonomic scope" value="Bacteria"/>
</dbReference>
<gene>
    <name evidence="2" type="ORF">RUMGNA_01184</name>
</gene>
<evidence type="ECO:0000313" key="3">
    <source>
        <dbReference type="Proteomes" id="UP000004410"/>
    </source>
</evidence>
<dbReference type="PANTHER" id="PTHR42924">
    <property type="entry name" value="EXONUCLEASE"/>
    <property type="match status" value="1"/>
</dbReference>
<accession>A7B0V8</accession>
<proteinExistence type="predicted"/>
<dbReference type="Pfam" id="PF02811">
    <property type="entry name" value="PHP"/>
    <property type="match status" value="1"/>
</dbReference>
<reference evidence="2 3" key="1">
    <citation type="submission" date="2007-04" db="EMBL/GenBank/DDBJ databases">
        <authorList>
            <person name="Fulton L."/>
            <person name="Clifton S."/>
            <person name="Fulton B."/>
            <person name="Xu J."/>
            <person name="Minx P."/>
            <person name="Pepin K.H."/>
            <person name="Johnson M."/>
            <person name="Thiruvilangam P."/>
            <person name="Bhonagiri V."/>
            <person name="Nash W.E."/>
            <person name="Mardis E.R."/>
            <person name="Wilson R.K."/>
        </authorList>
    </citation>
    <scope>NUCLEOTIDE SEQUENCE [LARGE SCALE GENOMIC DNA]</scope>
    <source>
        <strain evidence="2 3">ATCC 29149</strain>
    </source>
</reference>
<dbReference type="AlphaFoldDB" id="A7B0V8"/>
<evidence type="ECO:0000259" key="1">
    <source>
        <dbReference type="SMART" id="SM00481"/>
    </source>
</evidence>
<dbReference type="Pfam" id="PF13263">
    <property type="entry name" value="PHP_C"/>
    <property type="match status" value="1"/>
</dbReference>
<dbReference type="SUPFAM" id="SSF89550">
    <property type="entry name" value="PHP domain-like"/>
    <property type="match status" value="1"/>
</dbReference>
<dbReference type="GO" id="GO:0004534">
    <property type="term" value="F:5'-3' RNA exonuclease activity"/>
    <property type="evidence" value="ECO:0007669"/>
    <property type="project" value="TreeGrafter"/>
</dbReference>
<comment type="caution">
    <text evidence="2">The sequence shown here is derived from an EMBL/GenBank/DDBJ whole genome shotgun (WGS) entry which is preliminary data.</text>
</comment>
<protein>
    <submittedName>
        <fullName evidence="2">PHP domain protein</fullName>
        <ecNumber evidence="2">3.1.3.-</ecNumber>
    </submittedName>
</protein>
<dbReference type="InterPro" id="IPR052018">
    <property type="entry name" value="PHP_domain"/>
</dbReference>
<dbReference type="Proteomes" id="UP000004410">
    <property type="component" value="Unassembled WGS sequence"/>
</dbReference>
<dbReference type="PaxDb" id="411470-RUMGNA_01184"/>
<dbReference type="InterPro" id="IPR003141">
    <property type="entry name" value="Pol/His_phosphatase_N"/>
</dbReference>
<name>A7B0V8_MEDG7</name>
<keyword evidence="2" id="KW-0378">Hydrolase</keyword>
<sequence>MQRQKGGLSMKIDMHCHVKEGSIDSKVSLEDYITLLKKKGFQGMVITDHNTYNGYRYWKNHMKGKVHTDFVVLKGIEYDTRDAGHILVIMPEGVKMRLLEMRGMPVSLLIDLVHRNGGVLGPAHPCGEKYMSIANTKKFYQSPEIMKRFDFIEAYNCCESVVSNTGAARLAAKYKKVTTGGSDSHKTGCVGRAYTILPEPVTCETELISMIHKKVPFEVGGVQYEKTTKDRIGKVNKVLVYSFWLYNKGGELIKRRGRKVKMEEEHPIDPIDPIELYYTGKS</sequence>
<dbReference type="Gene3D" id="3.20.20.140">
    <property type="entry name" value="Metal-dependent hydrolases"/>
    <property type="match status" value="1"/>
</dbReference>
<dbReference type="EC" id="3.1.3.-" evidence="2"/>
<reference evidence="2 3" key="2">
    <citation type="submission" date="2007-06" db="EMBL/GenBank/DDBJ databases">
        <title>Draft genome sequence of Ruminococcus gnavus (ATCC 29149).</title>
        <authorList>
            <person name="Sudarsanam P."/>
            <person name="Ley R."/>
            <person name="Guruge J."/>
            <person name="Turnbaugh P.J."/>
            <person name="Mahowald M."/>
            <person name="Liep D."/>
            <person name="Gordon J."/>
        </authorList>
    </citation>
    <scope>NUCLEOTIDE SEQUENCE [LARGE SCALE GENOMIC DNA]</scope>
    <source>
        <strain evidence="2 3">ATCC 29149</strain>
    </source>
</reference>
<dbReference type="InterPro" id="IPR004013">
    <property type="entry name" value="PHP_dom"/>
</dbReference>
<organism evidence="2 3">
    <name type="scientific">Mediterraneibacter gnavus (strain ATCC 29149 / DSM 114966 / JCM 6515 / VPI C7-9)</name>
    <name type="common">Ruminococcus gnavus</name>
    <dbReference type="NCBI Taxonomy" id="411470"/>
    <lineage>
        <taxon>Bacteria</taxon>
        <taxon>Bacillati</taxon>
        <taxon>Bacillota</taxon>
        <taxon>Clostridia</taxon>
        <taxon>Lachnospirales</taxon>
        <taxon>Lachnospiraceae</taxon>
        <taxon>Mediterraneibacter</taxon>
    </lineage>
</organism>
<dbReference type="PANTHER" id="PTHR42924:SF3">
    <property type="entry name" value="POLYMERASE_HISTIDINOL PHOSPHATASE N-TERMINAL DOMAIN-CONTAINING PROTEIN"/>
    <property type="match status" value="1"/>
</dbReference>
<dbReference type="EMBL" id="AAYG02000010">
    <property type="protein sequence ID" value="EDN78447.1"/>
    <property type="molecule type" value="Genomic_DNA"/>
</dbReference>